<accession>A0A381U6X5</accession>
<dbReference type="InterPro" id="IPR012640">
    <property type="entry name" value="Membr_lipoprot_lipid_attach_CS"/>
</dbReference>
<evidence type="ECO:0000256" key="1">
    <source>
        <dbReference type="ARBA" id="ARBA00022729"/>
    </source>
</evidence>
<gene>
    <name evidence="2" type="ORF">METZ01_LOCUS76743</name>
</gene>
<dbReference type="Pfam" id="PF08139">
    <property type="entry name" value="LPAM_1"/>
    <property type="match status" value="1"/>
</dbReference>
<reference evidence="2" key="1">
    <citation type="submission" date="2018-05" db="EMBL/GenBank/DDBJ databases">
        <authorList>
            <person name="Lanie J.A."/>
            <person name="Ng W.-L."/>
            <person name="Kazmierczak K.M."/>
            <person name="Andrzejewski T.M."/>
            <person name="Davidsen T.M."/>
            <person name="Wayne K.J."/>
            <person name="Tettelin H."/>
            <person name="Glass J.I."/>
            <person name="Rusch D."/>
            <person name="Podicherti R."/>
            <person name="Tsui H.-C.T."/>
            <person name="Winkler M.E."/>
        </authorList>
    </citation>
    <scope>NUCLEOTIDE SEQUENCE</scope>
</reference>
<sequence>MRKIILLLFILLALNGCSEDDSEQKDYIDCKWLKTQNTDGLDTIEIVYCVSDCPEGDTVKDCSWVHLYLDTQAVKYLDTNTGNVFILDLTTFASYEYD</sequence>
<evidence type="ECO:0000313" key="2">
    <source>
        <dbReference type="EMBL" id="SVA23889.1"/>
    </source>
</evidence>
<name>A0A381U6X5_9ZZZZ</name>
<organism evidence="2">
    <name type="scientific">marine metagenome</name>
    <dbReference type="NCBI Taxonomy" id="408172"/>
    <lineage>
        <taxon>unclassified sequences</taxon>
        <taxon>metagenomes</taxon>
        <taxon>ecological metagenomes</taxon>
    </lineage>
</organism>
<keyword evidence="1" id="KW-0732">Signal</keyword>
<protein>
    <submittedName>
        <fullName evidence="2">Uncharacterized protein</fullName>
    </submittedName>
</protein>
<dbReference type="EMBL" id="UINC01005843">
    <property type="protein sequence ID" value="SVA23889.1"/>
    <property type="molecule type" value="Genomic_DNA"/>
</dbReference>
<proteinExistence type="predicted"/>
<dbReference type="AlphaFoldDB" id="A0A381U6X5"/>